<comment type="caution">
    <text evidence="1">The sequence shown here is derived from an EMBL/GenBank/DDBJ whole genome shotgun (WGS) entry which is preliminary data.</text>
</comment>
<dbReference type="EMBL" id="BEXD01003856">
    <property type="protein sequence ID" value="GBC02861.1"/>
    <property type="molecule type" value="Genomic_DNA"/>
</dbReference>
<evidence type="ECO:0000313" key="2">
    <source>
        <dbReference type="Proteomes" id="UP000247702"/>
    </source>
</evidence>
<accession>A0A2Z6RL25</accession>
<reference evidence="1 2" key="1">
    <citation type="submission" date="2017-11" db="EMBL/GenBank/DDBJ databases">
        <title>The genome of Rhizophagus clarus HR1 reveals common genetic basis of auxotrophy among arbuscular mycorrhizal fungi.</title>
        <authorList>
            <person name="Kobayashi Y."/>
        </authorList>
    </citation>
    <scope>NUCLEOTIDE SEQUENCE [LARGE SCALE GENOMIC DNA]</scope>
    <source>
        <strain evidence="1 2">HR1</strain>
    </source>
</reference>
<protein>
    <submittedName>
        <fullName evidence="1">Uncharacterized protein</fullName>
    </submittedName>
</protein>
<dbReference type="InterPro" id="IPR013761">
    <property type="entry name" value="SAM/pointed_sf"/>
</dbReference>
<name>A0A2Z6RL25_9GLOM</name>
<keyword evidence="2" id="KW-1185">Reference proteome</keyword>
<dbReference type="Gene3D" id="1.10.150.50">
    <property type="entry name" value="Transcription Factor, Ets-1"/>
    <property type="match status" value="1"/>
</dbReference>
<evidence type="ECO:0000313" key="1">
    <source>
        <dbReference type="EMBL" id="GBC02861.1"/>
    </source>
</evidence>
<sequence length="391" mass="46047">MSETNTLASTENESHTLTEEIEKYKTDELIDFLRKQKKLDLDDDDLNIIHKEKINGRDFLKTTKQDFRDYGMGGRTCFEACKLYQKVPKDVVLLDNYWTSPTVRVGIINDISGPYVTLSKGLIKMGKKCLEFISNESHFRDSYRIELRPINDQKWEYIMQLHSVTWFDMLLRLTKDLQFTLEIARNYVNSIRSVQYSLEYVQSTKSSIPSKVYCGHHADCKYLPPTGETISTGNTDNENINKKQIWTSKFRIKENQKSARPSKNHNSNYEEPPIFCAGLASQQTWLTRYCNWYVEEERIVLNKDGWICVSQHDDVRDILIYSDPMYAKVYKPENHKTNKQLVIDIKFWEWVFGYFMNLYLVETICKQQIRNPIEIFALNFGRWESAEAKDS</sequence>
<dbReference type="AlphaFoldDB" id="A0A2Z6RL25"/>
<organism evidence="1 2">
    <name type="scientific">Rhizophagus clarus</name>
    <dbReference type="NCBI Taxonomy" id="94130"/>
    <lineage>
        <taxon>Eukaryota</taxon>
        <taxon>Fungi</taxon>
        <taxon>Fungi incertae sedis</taxon>
        <taxon>Mucoromycota</taxon>
        <taxon>Glomeromycotina</taxon>
        <taxon>Glomeromycetes</taxon>
        <taxon>Glomerales</taxon>
        <taxon>Glomeraceae</taxon>
        <taxon>Rhizophagus</taxon>
    </lineage>
</organism>
<proteinExistence type="predicted"/>
<gene>
    <name evidence="1" type="ORF">RclHR1_04870004</name>
</gene>
<dbReference type="Proteomes" id="UP000247702">
    <property type="component" value="Unassembled WGS sequence"/>
</dbReference>